<evidence type="ECO:0000313" key="4">
    <source>
        <dbReference type="Proteomes" id="UP000321224"/>
    </source>
</evidence>
<dbReference type="Proteomes" id="UP000321224">
    <property type="component" value="Unassembled WGS sequence"/>
</dbReference>
<keyword evidence="3" id="KW-1185">Reference proteome</keyword>
<gene>
    <name evidence="1" type="ORF">MVI01_40890</name>
    <name evidence="2" type="ORF">SAMN04488504_102343</name>
</gene>
<accession>A0A511HFQ5</accession>
<dbReference type="Proteomes" id="UP000198717">
    <property type="component" value="Unassembled WGS sequence"/>
</dbReference>
<reference evidence="1 4" key="2">
    <citation type="submission" date="2019-07" db="EMBL/GenBank/DDBJ databases">
        <title>Whole genome shotgun sequence of Myxococcus virescens NBRC 100334.</title>
        <authorList>
            <person name="Hosoyama A."/>
            <person name="Uohara A."/>
            <person name="Ohji S."/>
            <person name="Ichikawa N."/>
        </authorList>
    </citation>
    <scope>NUCLEOTIDE SEQUENCE [LARGE SCALE GENOMIC DNA]</scope>
    <source>
        <strain evidence="1 4">NBRC 100334</strain>
    </source>
</reference>
<evidence type="ECO:0000313" key="1">
    <source>
        <dbReference type="EMBL" id="GEL72305.1"/>
    </source>
</evidence>
<evidence type="ECO:0000313" key="2">
    <source>
        <dbReference type="EMBL" id="SDD70423.1"/>
    </source>
</evidence>
<reference evidence="2 3" key="1">
    <citation type="submission" date="2016-10" db="EMBL/GenBank/DDBJ databases">
        <authorList>
            <person name="Varghese N."/>
            <person name="Submissions S."/>
        </authorList>
    </citation>
    <scope>NUCLEOTIDE SEQUENCE [LARGE SCALE GENOMIC DNA]</scope>
    <source>
        <strain evidence="2 3">DSM 2260</strain>
    </source>
</reference>
<evidence type="ECO:0000313" key="3">
    <source>
        <dbReference type="Proteomes" id="UP000198717"/>
    </source>
</evidence>
<dbReference type="EMBL" id="FNAJ01000002">
    <property type="protein sequence ID" value="SDD70423.1"/>
    <property type="molecule type" value="Genomic_DNA"/>
</dbReference>
<sequence length="169" mass="18257">MGLNEPDWNAPVRRTRSRAHPIVVGGVIAVTAGHLLVTHCSESPPGTQAAPPSDAEARVNVLTLCDAVQAYRDEHGVYVTAGPTPKEVPRGGRAVAFPKDETFHRIGFEPDGKVRFQYQVVVQESPVGEPEVSCIARGDFDGDGLNSLYRVRLDANGMTTPIEVEREGE</sequence>
<dbReference type="AlphaFoldDB" id="A0A511HFQ5"/>
<name>A0A511HFQ5_9BACT</name>
<proteinExistence type="predicted"/>
<comment type="caution">
    <text evidence="1">The sequence shown here is derived from an EMBL/GenBank/DDBJ whole genome shotgun (WGS) entry which is preliminary data.</text>
</comment>
<dbReference type="RefSeq" id="WP_090487914.1">
    <property type="nucleotide sequence ID" value="NZ_BJVY01000023.1"/>
</dbReference>
<dbReference type="EMBL" id="BJVY01000023">
    <property type="protein sequence ID" value="GEL72305.1"/>
    <property type="molecule type" value="Genomic_DNA"/>
</dbReference>
<organism evidence="1 4">
    <name type="scientific">Myxococcus virescens</name>
    <dbReference type="NCBI Taxonomy" id="83456"/>
    <lineage>
        <taxon>Bacteria</taxon>
        <taxon>Pseudomonadati</taxon>
        <taxon>Myxococcota</taxon>
        <taxon>Myxococcia</taxon>
        <taxon>Myxococcales</taxon>
        <taxon>Cystobacterineae</taxon>
        <taxon>Myxococcaceae</taxon>
        <taxon>Myxococcus</taxon>
    </lineage>
</organism>
<protein>
    <submittedName>
        <fullName evidence="1">Uncharacterized protein</fullName>
    </submittedName>
</protein>